<dbReference type="Gene3D" id="3.30.1230.10">
    <property type="entry name" value="YlxR-like"/>
    <property type="match status" value="1"/>
</dbReference>
<evidence type="ECO:0000259" key="2">
    <source>
        <dbReference type="Pfam" id="PF04296"/>
    </source>
</evidence>
<feature type="domain" description="YlxR" evidence="2">
    <location>
        <begin position="7"/>
        <end position="73"/>
    </location>
</feature>
<sequence length="94" mass="10427">MKHIPERTCVACRRKRPQPDFVRLSKVAGVWTVQVGGRVGRGAYVCADNPACWQEKKLRRAFGAAAQKVAEQLAQPRAAQPQLTPDQPKTIMTT</sequence>
<dbReference type="PANTHER" id="PTHR34215">
    <property type="entry name" value="BLL0784 PROTEIN"/>
    <property type="match status" value="1"/>
</dbReference>
<dbReference type="InterPro" id="IPR037465">
    <property type="entry name" value="YlxR"/>
</dbReference>
<feature type="compositionally biased region" description="Polar residues" evidence="1">
    <location>
        <begin position="84"/>
        <end position="94"/>
    </location>
</feature>
<evidence type="ECO:0000256" key="1">
    <source>
        <dbReference type="SAM" id="MobiDB-lite"/>
    </source>
</evidence>
<dbReference type="InterPro" id="IPR035931">
    <property type="entry name" value="YlxR-like_sf"/>
</dbReference>
<accession>A0ABP9VEA8</accession>
<keyword evidence="4" id="KW-1185">Reference proteome</keyword>
<feature type="region of interest" description="Disordered" evidence="1">
    <location>
        <begin position="73"/>
        <end position="94"/>
    </location>
</feature>
<name>A0ABP9VEA8_9DEIO</name>
<comment type="caution">
    <text evidence="3">The sequence shown here is derived from an EMBL/GenBank/DDBJ whole genome shotgun (WGS) entry which is preliminary data.</text>
</comment>
<feature type="compositionally biased region" description="Low complexity" evidence="1">
    <location>
        <begin position="73"/>
        <end position="83"/>
    </location>
</feature>
<evidence type="ECO:0000313" key="3">
    <source>
        <dbReference type="EMBL" id="GAA5502885.1"/>
    </source>
</evidence>
<dbReference type="SUPFAM" id="SSF64376">
    <property type="entry name" value="YlxR-like"/>
    <property type="match status" value="1"/>
</dbReference>
<gene>
    <name evidence="3" type="ORF">Dxin01_02632</name>
</gene>
<dbReference type="EMBL" id="BAABRN010000032">
    <property type="protein sequence ID" value="GAA5502885.1"/>
    <property type="molecule type" value="Genomic_DNA"/>
</dbReference>
<dbReference type="RefSeq" id="WP_353542857.1">
    <property type="nucleotide sequence ID" value="NZ_BAABRN010000032.1"/>
</dbReference>
<dbReference type="PANTHER" id="PTHR34215:SF1">
    <property type="entry name" value="YLXR DOMAIN-CONTAINING PROTEIN"/>
    <property type="match status" value="1"/>
</dbReference>
<dbReference type="Pfam" id="PF04296">
    <property type="entry name" value="YlxR"/>
    <property type="match status" value="1"/>
</dbReference>
<evidence type="ECO:0000313" key="4">
    <source>
        <dbReference type="Proteomes" id="UP001458946"/>
    </source>
</evidence>
<reference evidence="3 4" key="1">
    <citation type="submission" date="2024-02" db="EMBL/GenBank/DDBJ databases">
        <title>Deinococcus xinjiangensis NBRC 107630.</title>
        <authorList>
            <person name="Ichikawa N."/>
            <person name="Katano-Makiyama Y."/>
            <person name="Hidaka K."/>
        </authorList>
    </citation>
    <scope>NUCLEOTIDE SEQUENCE [LARGE SCALE GENOMIC DNA]</scope>
    <source>
        <strain evidence="3 4">NBRC 107630</strain>
    </source>
</reference>
<dbReference type="InterPro" id="IPR007393">
    <property type="entry name" value="YlxR_dom"/>
</dbReference>
<dbReference type="Proteomes" id="UP001458946">
    <property type="component" value="Unassembled WGS sequence"/>
</dbReference>
<protein>
    <recommendedName>
        <fullName evidence="2">YlxR domain-containing protein</fullName>
    </recommendedName>
</protein>
<proteinExistence type="predicted"/>
<organism evidence="3 4">
    <name type="scientific">Deinococcus xinjiangensis</name>
    <dbReference type="NCBI Taxonomy" id="457454"/>
    <lineage>
        <taxon>Bacteria</taxon>
        <taxon>Thermotogati</taxon>
        <taxon>Deinococcota</taxon>
        <taxon>Deinococci</taxon>
        <taxon>Deinococcales</taxon>
        <taxon>Deinococcaceae</taxon>
        <taxon>Deinococcus</taxon>
    </lineage>
</organism>